<dbReference type="Proteomes" id="UP000199656">
    <property type="component" value="Unassembled WGS sequence"/>
</dbReference>
<reference evidence="2" key="1">
    <citation type="submission" date="2016-10" db="EMBL/GenBank/DDBJ databases">
        <authorList>
            <person name="Varghese N."/>
            <person name="Submissions S."/>
        </authorList>
    </citation>
    <scope>NUCLEOTIDE SEQUENCE [LARGE SCALE GENOMIC DNA]</scope>
    <source>
        <strain evidence="2">DSM 23920</strain>
    </source>
</reference>
<dbReference type="STRING" id="408074.SAMN05660909_02555"/>
<keyword evidence="2" id="KW-1185">Reference proteome</keyword>
<dbReference type="AlphaFoldDB" id="A0A1H4CD38"/>
<sequence length="40" mass="4926">MRIRILNKAIRLMNLLSRLKYKPVAHITYNYTILNYIIYK</sequence>
<organism evidence="1 2">
    <name type="scientific">Chitinophaga terrae</name>
    <name type="common">ex Kim and Jung 2007</name>
    <dbReference type="NCBI Taxonomy" id="408074"/>
    <lineage>
        <taxon>Bacteria</taxon>
        <taxon>Pseudomonadati</taxon>
        <taxon>Bacteroidota</taxon>
        <taxon>Chitinophagia</taxon>
        <taxon>Chitinophagales</taxon>
        <taxon>Chitinophagaceae</taxon>
        <taxon>Chitinophaga</taxon>
    </lineage>
</organism>
<accession>A0A1H4CD38</accession>
<evidence type="ECO:0000313" key="2">
    <source>
        <dbReference type="Proteomes" id="UP000199656"/>
    </source>
</evidence>
<proteinExistence type="predicted"/>
<dbReference type="EMBL" id="FNRL01000010">
    <property type="protein sequence ID" value="SEA58229.1"/>
    <property type="molecule type" value="Genomic_DNA"/>
</dbReference>
<gene>
    <name evidence="1" type="ORF">SAMN05660909_02555</name>
</gene>
<protein>
    <submittedName>
        <fullName evidence="1">Uncharacterized protein</fullName>
    </submittedName>
</protein>
<evidence type="ECO:0000313" key="1">
    <source>
        <dbReference type="EMBL" id="SEA58229.1"/>
    </source>
</evidence>
<name>A0A1H4CD38_9BACT</name>